<feature type="region of interest" description="Disordered" evidence="2">
    <location>
        <begin position="111"/>
        <end position="169"/>
    </location>
</feature>
<protein>
    <recommendedName>
        <fullName evidence="3">HTH CENPB-type domain-containing protein</fullName>
    </recommendedName>
</protein>
<feature type="compositionally biased region" description="Low complexity" evidence="2">
    <location>
        <begin position="17"/>
        <end position="29"/>
    </location>
</feature>
<dbReference type="Proteomes" id="UP000289152">
    <property type="component" value="Unassembled WGS sequence"/>
</dbReference>
<feature type="compositionally biased region" description="Polar residues" evidence="2">
    <location>
        <begin position="483"/>
        <end position="492"/>
    </location>
</feature>
<dbReference type="OrthoDB" id="9909311at2759"/>
<reference evidence="4 5" key="1">
    <citation type="submission" date="2016-06" db="EMBL/GenBank/DDBJ databases">
        <title>Evolution of pathogenesis and genome organization in the Tremellales.</title>
        <authorList>
            <person name="Cuomo C."/>
            <person name="Litvintseva A."/>
            <person name="Heitman J."/>
            <person name="Chen Y."/>
            <person name="Sun S."/>
            <person name="Springer D."/>
            <person name="Dromer F."/>
            <person name="Young S."/>
            <person name="Zeng Q."/>
            <person name="Chapman S."/>
            <person name="Gujja S."/>
            <person name="Saif S."/>
            <person name="Birren B."/>
        </authorList>
    </citation>
    <scope>NUCLEOTIDE SEQUENCE [LARGE SCALE GENOMIC DNA]</scope>
    <source>
        <strain evidence="4 5">ATCC 28783</strain>
    </source>
</reference>
<evidence type="ECO:0000313" key="4">
    <source>
        <dbReference type="EMBL" id="RXK40152.1"/>
    </source>
</evidence>
<dbReference type="GO" id="GO:0005634">
    <property type="term" value="C:nucleus"/>
    <property type="evidence" value="ECO:0007669"/>
    <property type="project" value="TreeGrafter"/>
</dbReference>
<name>A0A4Q1BQQ4_TREME</name>
<feature type="compositionally biased region" description="Low complexity" evidence="2">
    <location>
        <begin position="262"/>
        <end position="289"/>
    </location>
</feature>
<feature type="compositionally biased region" description="Low complexity" evidence="2">
    <location>
        <begin position="111"/>
        <end position="121"/>
    </location>
</feature>
<dbReference type="PANTHER" id="PTHR19303:SF70">
    <property type="entry name" value="HTH CENPB-TYPE DOMAIN-CONTAINING PROTEIN"/>
    <property type="match status" value="1"/>
</dbReference>
<dbReference type="Gene3D" id="1.10.10.60">
    <property type="entry name" value="Homeodomain-like"/>
    <property type="match status" value="2"/>
</dbReference>
<proteinExistence type="predicted"/>
<dbReference type="PANTHER" id="PTHR19303">
    <property type="entry name" value="TRANSPOSON"/>
    <property type="match status" value="1"/>
</dbReference>
<feature type="region of interest" description="Disordered" evidence="2">
    <location>
        <begin position="469"/>
        <end position="495"/>
    </location>
</feature>
<feature type="domain" description="HTH CENPB-type" evidence="3">
    <location>
        <begin position="357"/>
        <end position="430"/>
    </location>
</feature>
<dbReference type="InterPro" id="IPR006600">
    <property type="entry name" value="HTH_CenpB_DNA-bd_dom"/>
</dbReference>
<dbReference type="InterPro" id="IPR009057">
    <property type="entry name" value="Homeodomain-like_sf"/>
</dbReference>
<dbReference type="SUPFAM" id="SSF46689">
    <property type="entry name" value="Homeodomain-like"/>
    <property type="match status" value="2"/>
</dbReference>
<accession>A0A4Q1BQQ4</accession>
<dbReference type="EMBL" id="SDIL01000022">
    <property type="protein sequence ID" value="RXK40152.1"/>
    <property type="molecule type" value="Genomic_DNA"/>
</dbReference>
<evidence type="ECO:0000256" key="2">
    <source>
        <dbReference type="SAM" id="MobiDB-lite"/>
    </source>
</evidence>
<gene>
    <name evidence="4" type="ORF">M231_02610</name>
</gene>
<feature type="region of interest" description="Disordered" evidence="2">
    <location>
        <begin position="257"/>
        <end position="297"/>
    </location>
</feature>
<feature type="compositionally biased region" description="Polar residues" evidence="2">
    <location>
        <begin position="514"/>
        <end position="529"/>
    </location>
</feature>
<feature type="compositionally biased region" description="Low complexity" evidence="2">
    <location>
        <begin position="607"/>
        <end position="622"/>
    </location>
</feature>
<sequence>MSTHTSPVMFTRPEQLSPTAPSTSNTTPTRPKQHESATIVHPIPVPAAVATDFTSPSAYINHDAYSHTAPSTPHVSGLHDMAYDLSAHSLDSFDFAYTDYSVDPALFSNDNNTSTSTAANNHPEQADHTTPPALPRSEEERTPVVSDSQNPISASSLPAPPGSAHEFKPLMSPFRQFGETAPMMYHPTTHDQPLYQHQNQQHPVYIDPATAYYDHMSHFINMSPQDTAPAPFLPPPPQFAMPSMPVPMYPGPYLPGQPYDYGPPRSRGASPSPSITSAVSLARSASASSELRPPRPKVKLTYEDKRNIVELHRSNSSLRQEDIAKRYGVDRSTISKIILAAHRWTQPQEPQQTSAPKTNKSVGGRFPAIEAKMHQWMDAQIAQGLDVRDNIARDKAKAFAREIGFPMERFKASAKWLDKFKDRRKAAGKPTSSPMHINYAYYPYNATAFPMMSPMGGPVMLSRSQSTVTLSSSDSSGHEAFQMSPNFPSTDMATPHAPDRVAAVRSETDLLHFDTSTGGRQRSQSSPQFIQPAGVSPSSGKATRFPRPSPLNLSRQNSYHGTSPSPRRVVPLARTNSSQQGMRRPRPTSLAASAFGITPISNDGNCSPMQSPSTSGSSNGVHSRQRSDISLGFTSSMSGMTISPNMSDTSEPSVMTSSGLTVPPLTPITPGHGPSSTGVFPTQTDFDMHIDNTGGRMQYATMPNKHYAPHGHAGHAQYLAYPPTDFGPGYVQEHSWN</sequence>
<dbReference type="VEuPathDB" id="FungiDB:TREMEDRAFT_56647"/>
<dbReference type="PROSITE" id="PS51253">
    <property type="entry name" value="HTH_CENPB"/>
    <property type="match status" value="1"/>
</dbReference>
<evidence type="ECO:0000256" key="1">
    <source>
        <dbReference type="ARBA" id="ARBA00023125"/>
    </source>
</evidence>
<keyword evidence="5" id="KW-1185">Reference proteome</keyword>
<feature type="region of interest" description="Disordered" evidence="2">
    <location>
        <begin position="514"/>
        <end position="570"/>
    </location>
</feature>
<dbReference type="InterPro" id="IPR050863">
    <property type="entry name" value="CenT-Element_Derived"/>
</dbReference>
<feature type="region of interest" description="Disordered" evidence="2">
    <location>
        <begin position="1"/>
        <end position="39"/>
    </location>
</feature>
<evidence type="ECO:0000259" key="3">
    <source>
        <dbReference type="PROSITE" id="PS51253"/>
    </source>
</evidence>
<dbReference type="InParanoid" id="A0A4Q1BQQ4"/>
<feature type="compositionally biased region" description="Polar residues" evidence="2">
    <location>
        <begin position="551"/>
        <end position="565"/>
    </location>
</feature>
<dbReference type="SMART" id="SM00674">
    <property type="entry name" value="CENPB"/>
    <property type="match status" value="1"/>
</dbReference>
<keyword evidence="1" id="KW-0238">DNA-binding</keyword>
<dbReference type="GO" id="GO:0003677">
    <property type="term" value="F:DNA binding"/>
    <property type="evidence" value="ECO:0007669"/>
    <property type="project" value="UniProtKB-KW"/>
</dbReference>
<comment type="caution">
    <text evidence="4">The sequence shown here is derived from an EMBL/GenBank/DDBJ whole genome shotgun (WGS) entry which is preliminary data.</text>
</comment>
<evidence type="ECO:0000313" key="5">
    <source>
        <dbReference type="Proteomes" id="UP000289152"/>
    </source>
</evidence>
<organism evidence="4 5">
    <name type="scientific">Tremella mesenterica</name>
    <name type="common">Jelly fungus</name>
    <dbReference type="NCBI Taxonomy" id="5217"/>
    <lineage>
        <taxon>Eukaryota</taxon>
        <taxon>Fungi</taxon>
        <taxon>Dikarya</taxon>
        <taxon>Basidiomycota</taxon>
        <taxon>Agaricomycotina</taxon>
        <taxon>Tremellomycetes</taxon>
        <taxon>Tremellales</taxon>
        <taxon>Tremellaceae</taxon>
        <taxon>Tremella</taxon>
    </lineage>
</organism>
<feature type="region of interest" description="Disordered" evidence="2">
    <location>
        <begin position="598"/>
        <end position="625"/>
    </location>
</feature>
<dbReference type="Pfam" id="PF03221">
    <property type="entry name" value="HTH_Tnp_Tc5"/>
    <property type="match status" value="1"/>
</dbReference>
<dbReference type="AlphaFoldDB" id="A0A4Q1BQQ4"/>